<dbReference type="EMBL" id="BOPO01000084">
    <property type="protein sequence ID" value="GIL29038.1"/>
    <property type="molecule type" value="Genomic_DNA"/>
</dbReference>
<name>A0A8J4ADG9_9ACTN</name>
<evidence type="ECO:0000313" key="2">
    <source>
        <dbReference type="EMBL" id="GIL29038.1"/>
    </source>
</evidence>
<evidence type="ECO:0000313" key="3">
    <source>
        <dbReference type="Proteomes" id="UP000614996"/>
    </source>
</evidence>
<accession>A0A8J4ADG9</accession>
<dbReference type="AlphaFoldDB" id="A0A8J4ADG9"/>
<keyword evidence="3" id="KW-1185">Reference proteome</keyword>
<sequence>MACRTRACNRMRIRCTNGMVGRHYLRISRAGADTTAAQCQPGSGTGTVRSAATPNSCGATTPVRDPDDGLHPP</sequence>
<feature type="region of interest" description="Disordered" evidence="1">
    <location>
        <begin position="33"/>
        <end position="73"/>
    </location>
</feature>
<comment type="caution">
    <text evidence="2">The sequence shown here is derived from an EMBL/GenBank/DDBJ whole genome shotgun (WGS) entry which is preliminary data.</text>
</comment>
<proteinExistence type="predicted"/>
<evidence type="ECO:0000256" key="1">
    <source>
        <dbReference type="SAM" id="MobiDB-lite"/>
    </source>
</evidence>
<feature type="compositionally biased region" description="Polar residues" evidence="1">
    <location>
        <begin position="35"/>
        <end position="59"/>
    </location>
</feature>
<gene>
    <name evidence="2" type="ORF">NUM_42920</name>
</gene>
<protein>
    <submittedName>
        <fullName evidence="2">Uncharacterized protein</fullName>
    </submittedName>
</protein>
<dbReference type="Proteomes" id="UP000614996">
    <property type="component" value="Unassembled WGS sequence"/>
</dbReference>
<organism evidence="2 3">
    <name type="scientific">Actinocatenispora comari</name>
    <dbReference type="NCBI Taxonomy" id="2807577"/>
    <lineage>
        <taxon>Bacteria</taxon>
        <taxon>Bacillati</taxon>
        <taxon>Actinomycetota</taxon>
        <taxon>Actinomycetes</taxon>
        <taxon>Micromonosporales</taxon>
        <taxon>Micromonosporaceae</taxon>
        <taxon>Actinocatenispora</taxon>
    </lineage>
</organism>
<feature type="compositionally biased region" description="Basic and acidic residues" evidence="1">
    <location>
        <begin position="64"/>
        <end position="73"/>
    </location>
</feature>
<reference evidence="3" key="1">
    <citation type="journal article" date="2021" name="Int. J. Syst. Evol. Microbiol.">
        <title>Actinocatenispora comari sp. nov., an endophytic actinomycete isolated from aerial parts of Comarum salesowianum.</title>
        <authorList>
            <person name="Oyunbileg N."/>
            <person name="Iizaka Y."/>
            <person name="Hamada M."/>
            <person name="Davaapurev B.O."/>
            <person name="Fukumoto A."/>
            <person name="Tsetseg B."/>
            <person name="Kato F."/>
            <person name="Tamura T."/>
            <person name="Batkhuu J."/>
            <person name="Anzai Y."/>
        </authorList>
    </citation>
    <scope>NUCLEOTIDE SEQUENCE [LARGE SCALE GENOMIC DNA]</scope>
    <source>
        <strain evidence="3">NUM-2625</strain>
    </source>
</reference>